<comment type="caution">
    <text evidence="2">The sequence shown here is derived from an EMBL/GenBank/DDBJ whole genome shotgun (WGS) entry which is preliminary data.</text>
</comment>
<dbReference type="EMBL" id="QGKY02002305">
    <property type="protein sequence ID" value="KAF2530712.1"/>
    <property type="molecule type" value="Genomic_DNA"/>
</dbReference>
<sequence length="71" mass="8017">MQNSTRKHISNNHNQLKEGLIKGGKKQKSQILSCASQMQRGIKPPIRLDCLGLLGIMQPPWIIKGCLHRIM</sequence>
<evidence type="ECO:0000256" key="1">
    <source>
        <dbReference type="SAM" id="MobiDB-lite"/>
    </source>
</evidence>
<feature type="compositionally biased region" description="Basic residues" evidence="1">
    <location>
        <begin position="1"/>
        <end position="10"/>
    </location>
</feature>
<protein>
    <submittedName>
        <fullName evidence="2">Uncharacterized protein</fullName>
    </submittedName>
</protein>
<organism evidence="2">
    <name type="scientific">Brassica cretica</name>
    <name type="common">Mustard</name>
    <dbReference type="NCBI Taxonomy" id="69181"/>
    <lineage>
        <taxon>Eukaryota</taxon>
        <taxon>Viridiplantae</taxon>
        <taxon>Streptophyta</taxon>
        <taxon>Embryophyta</taxon>
        <taxon>Tracheophyta</taxon>
        <taxon>Spermatophyta</taxon>
        <taxon>Magnoliopsida</taxon>
        <taxon>eudicotyledons</taxon>
        <taxon>Gunneridae</taxon>
        <taxon>Pentapetalae</taxon>
        <taxon>rosids</taxon>
        <taxon>malvids</taxon>
        <taxon>Brassicales</taxon>
        <taxon>Brassicaceae</taxon>
        <taxon>Brassiceae</taxon>
        <taxon>Brassica</taxon>
    </lineage>
</organism>
<reference evidence="2" key="1">
    <citation type="submission" date="2019-12" db="EMBL/GenBank/DDBJ databases">
        <title>Genome sequencing and annotation of Brassica cretica.</title>
        <authorList>
            <person name="Studholme D.J."/>
            <person name="Sarris P.F."/>
        </authorList>
    </citation>
    <scope>NUCLEOTIDE SEQUENCE</scope>
    <source>
        <strain evidence="2">PFS-102/07</strain>
        <tissue evidence="2">Leaf</tissue>
    </source>
</reference>
<evidence type="ECO:0000313" key="2">
    <source>
        <dbReference type="EMBL" id="KAF2530712.1"/>
    </source>
</evidence>
<gene>
    <name evidence="2" type="ORF">F2Q70_00030488</name>
</gene>
<accession>A0A8S9FIZ5</accession>
<dbReference type="AlphaFoldDB" id="A0A8S9FIZ5"/>
<feature type="region of interest" description="Disordered" evidence="1">
    <location>
        <begin position="1"/>
        <end position="24"/>
    </location>
</feature>
<proteinExistence type="predicted"/>
<name>A0A8S9FIZ5_BRACR</name>